<dbReference type="PANTHER" id="PTHR36973">
    <property type="entry name" value="SLL1456 PROTEIN-RELATED"/>
    <property type="match status" value="1"/>
</dbReference>
<dbReference type="Pfam" id="PF05050">
    <property type="entry name" value="Methyltransf_21"/>
    <property type="match status" value="1"/>
</dbReference>
<dbReference type="GO" id="GO:0032259">
    <property type="term" value="P:methylation"/>
    <property type="evidence" value="ECO:0007669"/>
    <property type="project" value="UniProtKB-KW"/>
</dbReference>
<feature type="domain" description="Methyltransferase FkbM" evidence="1">
    <location>
        <begin position="63"/>
        <end position="204"/>
    </location>
</feature>
<evidence type="ECO:0000313" key="3">
    <source>
        <dbReference type="Proteomes" id="UP001597295"/>
    </source>
</evidence>
<protein>
    <submittedName>
        <fullName evidence="2">FkbM family methyltransferase</fullName>
    </submittedName>
</protein>
<name>A0ABW5DUE3_9PROT</name>
<proteinExistence type="predicted"/>
<organism evidence="2 3">
    <name type="scientific">Lacibacterium aquatile</name>
    <dbReference type="NCBI Taxonomy" id="1168082"/>
    <lineage>
        <taxon>Bacteria</taxon>
        <taxon>Pseudomonadati</taxon>
        <taxon>Pseudomonadota</taxon>
        <taxon>Alphaproteobacteria</taxon>
        <taxon>Rhodospirillales</taxon>
        <taxon>Rhodospirillaceae</taxon>
    </lineage>
</organism>
<keyword evidence="2" id="KW-0808">Transferase</keyword>
<dbReference type="SUPFAM" id="SSF53335">
    <property type="entry name" value="S-adenosyl-L-methionine-dependent methyltransferases"/>
    <property type="match status" value="1"/>
</dbReference>
<dbReference type="RefSeq" id="WP_379877556.1">
    <property type="nucleotide sequence ID" value="NZ_JBHUIP010000013.1"/>
</dbReference>
<reference evidence="3" key="1">
    <citation type="journal article" date="2019" name="Int. J. Syst. Evol. Microbiol.">
        <title>The Global Catalogue of Microorganisms (GCM) 10K type strain sequencing project: providing services to taxonomists for standard genome sequencing and annotation.</title>
        <authorList>
            <consortium name="The Broad Institute Genomics Platform"/>
            <consortium name="The Broad Institute Genome Sequencing Center for Infectious Disease"/>
            <person name="Wu L."/>
            <person name="Ma J."/>
        </authorList>
    </citation>
    <scope>NUCLEOTIDE SEQUENCE [LARGE SCALE GENOMIC DNA]</scope>
    <source>
        <strain evidence="3">CGMCC 1.19062</strain>
    </source>
</reference>
<dbReference type="GO" id="GO:0008168">
    <property type="term" value="F:methyltransferase activity"/>
    <property type="evidence" value="ECO:0007669"/>
    <property type="project" value="UniProtKB-KW"/>
</dbReference>
<comment type="caution">
    <text evidence="2">The sequence shown here is derived from an EMBL/GenBank/DDBJ whole genome shotgun (WGS) entry which is preliminary data.</text>
</comment>
<dbReference type="InterPro" id="IPR029063">
    <property type="entry name" value="SAM-dependent_MTases_sf"/>
</dbReference>
<dbReference type="InterPro" id="IPR053188">
    <property type="entry name" value="FkbM_Methyltransferase"/>
</dbReference>
<dbReference type="EMBL" id="JBHUIP010000013">
    <property type="protein sequence ID" value="MFD2264470.1"/>
    <property type="molecule type" value="Genomic_DNA"/>
</dbReference>
<keyword evidence="3" id="KW-1185">Reference proteome</keyword>
<evidence type="ECO:0000259" key="1">
    <source>
        <dbReference type="Pfam" id="PF05050"/>
    </source>
</evidence>
<evidence type="ECO:0000313" key="2">
    <source>
        <dbReference type="EMBL" id="MFD2264470.1"/>
    </source>
</evidence>
<sequence length="264" mass="29785">MSDMISDADLIRALRKAAFSDGLKEACDAYLCRIDNDNDFEPETNGEHRFLDAILPFCRTVFDVGACVGEWSEKVLAIKPDLELHSFEPMAKAQQTLTYKVGGKAIINCFALGKVSGKEVFHSAENYPQLASSFERPWFSFENTRADTVDVMSLTDYCDRHGVGHIDLLKIDVEGSEMDVLEGGIDLFRQGRVMAAQVEYGGTWIAPRRQLRDLFDLLAGTDYVVAKLMPDGCRVVERYDPSLETYRYSNWLILQQEMVEVVRG</sequence>
<gene>
    <name evidence="2" type="ORF">ACFSM5_16315</name>
</gene>
<accession>A0ABW5DUE3</accession>
<keyword evidence="2" id="KW-0489">Methyltransferase</keyword>
<dbReference type="Gene3D" id="3.40.50.150">
    <property type="entry name" value="Vaccinia Virus protein VP39"/>
    <property type="match status" value="1"/>
</dbReference>
<dbReference type="Proteomes" id="UP001597295">
    <property type="component" value="Unassembled WGS sequence"/>
</dbReference>
<dbReference type="InterPro" id="IPR006342">
    <property type="entry name" value="FkbM_mtfrase"/>
</dbReference>
<dbReference type="PANTHER" id="PTHR36973:SF4">
    <property type="entry name" value="NODULATION PROTEIN"/>
    <property type="match status" value="1"/>
</dbReference>
<dbReference type="NCBIfam" id="TIGR01444">
    <property type="entry name" value="fkbM_fam"/>
    <property type="match status" value="1"/>
</dbReference>